<dbReference type="KEGG" id="rsb:RS694_19715"/>
<evidence type="ECO:0000313" key="2">
    <source>
        <dbReference type="Proteomes" id="UP000186110"/>
    </source>
</evidence>
<reference evidence="1 2" key="1">
    <citation type="submission" date="2017-01" db="EMBL/GenBank/DDBJ databases">
        <authorList>
            <person name="Mah S.A."/>
            <person name="Swanson W.J."/>
            <person name="Moy G.W."/>
            <person name="Vacquier V.D."/>
        </authorList>
    </citation>
    <scope>NUCLEOTIDE SEQUENCE [LARGE SCALE GENOMIC DNA]</scope>
    <source>
        <strain evidence="1 2">DSM 22694</strain>
    </source>
</reference>
<sequence>MIPILQHEAYPEIAPIAAAVLKKQFHNRFRECIDMDIRKIFLAAMTLSAISVSAQSPTDLPPKPNNPQLAAAFEQAQALLVKARDPAFMSMSVTNGSWPCNVPNLELRKLAGALSDNEDDAGMKRLKRLSSVNLNMRQRVQVKDVQIVPIKATCKNGKLDGPLEFMMELTRVLDTAAGMDVSEMRTRSRHSMTLSAGQYLPGAPLTVVSSQVSMKRTSKNPAVQAQMNAQPTADVKPPLTAFVQYQSEEKFAATTVSISEVMMAGAKSSYFTSMHEMTDGRNGESRSYMGGTLTTITPTKNGLMHGESRGLPYKMGSFDVPPSPPVCYEEGEVILASKCEAN</sequence>
<dbReference type="EMBL" id="CP019239">
    <property type="protein sequence ID" value="APW44526.1"/>
    <property type="molecule type" value="Genomic_DNA"/>
</dbReference>
<dbReference type="Proteomes" id="UP000186110">
    <property type="component" value="Chromosome"/>
</dbReference>
<keyword evidence="2" id="KW-1185">Reference proteome</keyword>
<name>A0A1P8KEY4_9BURK</name>
<proteinExistence type="predicted"/>
<accession>A0A1P8KEY4</accession>
<organism evidence="1 2">
    <name type="scientific">Rhodoferax saidenbachensis</name>
    <dbReference type="NCBI Taxonomy" id="1484693"/>
    <lineage>
        <taxon>Bacteria</taxon>
        <taxon>Pseudomonadati</taxon>
        <taxon>Pseudomonadota</taxon>
        <taxon>Betaproteobacteria</taxon>
        <taxon>Burkholderiales</taxon>
        <taxon>Comamonadaceae</taxon>
        <taxon>Rhodoferax</taxon>
    </lineage>
</organism>
<dbReference type="AlphaFoldDB" id="A0A1P8KEY4"/>
<protein>
    <submittedName>
        <fullName evidence="1">Uncharacterized protein</fullName>
    </submittedName>
</protein>
<evidence type="ECO:0000313" key="1">
    <source>
        <dbReference type="EMBL" id="APW44526.1"/>
    </source>
</evidence>
<gene>
    <name evidence="1" type="ORF">RS694_19715</name>
</gene>
<dbReference type="STRING" id="1484693.RS694_19715"/>